<name>A0A9Q1GU44_9CARY</name>
<keyword evidence="6" id="KW-1185">Reference proteome</keyword>
<keyword evidence="3" id="KW-0853">WD repeat</keyword>
<dbReference type="SUPFAM" id="SSF50978">
    <property type="entry name" value="WD40 repeat-like"/>
    <property type="match status" value="1"/>
</dbReference>
<dbReference type="OrthoDB" id="19944at2759"/>
<dbReference type="GO" id="GO:0045159">
    <property type="term" value="F:myosin II binding"/>
    <property type="evidence" value="ECO:0007669"/>
    <property type="project" value="TreeGrafter"/>
</dbReference>
<feature type="region of interest" description="Disordered" evidence="4">
    <location>
        <begin position="786"/>
        <end position="805"/>
    </location>
</feature>
<proteinExistence type="inferred from homology"/>
<dbReference type="InterPro" id="IPR015943">
    <property type="entry name" value="WD40/YVTN_repeat-like_dom_sf"/>
</dbReference>
<reference evidence="5" key="1">
    <citation type="submission" date="2022-04" db="EMBL/GenBank/DDBJ databases">
        <title>Carnegiea gigantea Genome sequencing and assembly v2.</title>
        <authorList>
            <person name="Copetti D."/>
            <person name="Sanderson M.J."/>
            <person name="Burquez A."/>
            <person name="Wojciechowski M.F."/>
        </authorList>
    </citation>
    <scope>NUCLEOTIDE SEQUENCE</scope>
    <source>
        <strain evidence="5">SGP5-SGP5p</strain>
        <tissue evidence="5">Aerial part</tissue>
    </source>
</reference>
<keyword evidence="2" id="KW-0268">Exocytosis</keyword>
<dbReference type="GO" id="GO:0006887">
    <property type="term" value="P:exocytosis"/>
    <property type="evidence" value="ECO:0007669"/>
    <property type="project" value="UniProtKB-KW"/>
</dbReference>
<dbReference type="CDD" id="cd15873">
    <property type="entry name" value="R-SNARE_STXBP5_6"/>
    <property type="match status" value="1"/>
</dbReference>
<dbReference type="AlphaFoldDB" id="A0A9Q1GU44"/>
<dbReference type="GO" id="GO:0005886">
    <property type="term" value="C:plasma membrane"/>
    <property type="evidence" value="ECO:0007669"/>
    <property type="project" value="TreeGrafter"/>
</dbReference>
<feature type="repeat" description="WD" evidence="3">
    <location>
        <begin position="445"/>
        <end position="479"/>
    </location>
</feature>
<accession>A0A9Q1GU44</accession>
<evidence type="ECO:0000256" key="4">
    <source>
        <dbReference type="SAM" id="MobiDB-lite"/>
    </source>
</evidence>
<protein>
    <submittedName>
        <fullName evidence="5">Uncharacterized protein</fullName>
    </submittedName>
</protein>
<dbReference type="PANTHER" id="PTHR10241:SF27">
    <property type="entry name" value="TRANSDUCIN_WD40 REPEAT-LIKE SUPERFAMILY PROTEIN"/>
    <property type="match status" value="1"/>
</dbReference>
<dbReference type="Gene3D" id="2.130.10.10">
    <property type="entry name" value="YVTN repeat-like/Quinoprotein amine dehydrogenase"/>
    <property type="match status" value="2"/>
</dbReference>
<evidence type="ECO:0000313" key="5">
    <source>
        <dbReference type="EMBL" id="KAJ8427822.1"/>
    </source>
</evidence>
<evidence type="ECO:0000256" key="3">
    <source>
        <dbReference type="PROSITE-ProRule" id="PRU00221"/>
    </source>
</evidence>
<dbReference type="GO" id="GO:0005096">
    <property type="term" value="F:GTPase activator activity"/>
    <property type="evidence" value="ECO:0007669"/>
    <property type="project" value="TreeGrafter"/>
</dbReference>
<dbReference type="Proteomes" id="UP001153076">
    <property type="component" value="Unassembled WGS sequence"/>
</dbReference>
<sequence length="875" mass="96547">MFMVNKLVEKATNKKPGGNVESLKAENVYPRLAFHYGIPSEAAKLAYDPVQKIVAVSTKNGQIKLLGKDNTQALLESNDVQPSKFLQVWDIDRKTLSYVHDFEKEITSFTIMHQCSFIFIGDSAGNVTVWKLNQDRHIERMKYWIPCSASHGDTDEAAGGTAIMFISPQPTAESKSLDSRRVEDIGRILFIHADGLLSLWDIKESKSIFAAGRTTTQLSSQESKEVISACWACPFGSKVAVGYSTGDIHIYSIPSNSELGNDSSMSKDSYKSQIGHISKLNLGYRVEKVPIASLKWVYSDGKSSRLYAMGASDATPTNLVQVILLNDDAESRTIKIGLQLLEPCLDLEIISCSNEHIKHKHGLLLLIGKSGQMYAYDDHAIEKYLLQFQSKSPPSIPREVMIKLPFSDSSILSAQFITNSSNTIGSEDQDYVSTVKTIPSLLPSESKHSDPPRFTGFARIKNLYITGHSDGTIKFWDVSCPLLIPLLSITQQSEDDSSQTGIAVTAIYYCTESRHLFSGDKSGTVSVIDIEGPSLLYQKQIGTELSADIISSQFAACDFQGFEKKILVLAARDSSTLALEADSGNILSSRVVQPKKPFKALFMQIIVVRSPVQSSLGLRDMEKAPTNLEFEARGDQEIAVASVLLQNERYRHLDSFAQVYDKNLMASEDGLSPRAVPHKEKKKGIFGSVFKDVTGSKTNQGADIIAEDVKAGFGELFTIFSVSNFPADAENTDNAPLENDDQLDIDDIDLDDLDEKPKGNNVMALLNKQKLASKFQSFKGKLKQMTVKNEKHPTEEEPQNGKAEAVDQIKKKYGFSSPNETSVAKMAEAKLAENVKKLQGINLKTAEMQDNARSFSSMAKETLRIVEQKNNANKS</sequence>
<dbReference type="GO" id="GO:0005737">
    <property type="term" value="C:cytoplasm"/>
    <property type="evidence" value="ECO:0007669"/>
    <property type="project" value="TreeGrafter"/>
</dbReference>
<comment type="similarity">
    <text evidence="1">Belongs to the WD repeat L(2)GL family.</text>
</comment>
<dbReference type="SMART" id="SM00320">
    <property type="entry name" value="WD40"/>
    <property type="match status" value="4"/>
</dbReference>
<organism evidence="5 6">
    <name type="scientific">Carnegiea gigantea</name>
    <dbReference type="NCBI Taxonomy" id="171969"/>
    <lineage>
        <taxon>Eukaryota</taxon>
        <taxon>Viridiplantae</taxon>
        <taxon>Streptophyta</taxon>
        <taxon>Embryophyta</taxon>
        <taxon>Tracheophyta</taxon>
        <taxon>Spermatophyta</taxon>
        <taxon>Magnoliopsida</taxon>
        <taxon>eudicotyledons</taxon>
        <taxon>Gunneridae</taxon>
        <taxon>Pentapetalae</taxon>
        <taxon>Caryophyllales</taxon>
        <taxon>Cactineae</taxon>
        <taxon>Cactaceae</taxon>
        <taxon>Cactoideae</taxon>
        <taxon>Echinocereeae</taxon>
        <taxon>Carnegiea</taxon>
    </lineage>
</organism>
<dbReference type="PROSITE" id="PS50082">
    <property type="entry name" value="WD_REPEATS_2"/>
    <property type="match status" value="1"/>
</dbReference>
<evidence type="ECO:0000256" key="1">
    <source>
        <dbReference type="ARBA" id="ARBA00008070"/>
    </source>
</evidence>
<dbReference type="GO" id="GO:0019905">
    <property type="term" value="F:syntaxin binding"/>
    <property type="evidence" value="ECO:0007669"/>
    <property type="project" value="TreeGrafter"/>
</dbReference>
<dbReference type="GO" id="GO:0006893">
    <property type="term" value="P:Golgi to plasma membrane transport"/>
    <property type="evidence" value="ECO:0007669"/>
    <property type="project" value="TreeGrafter"/>
</dbReference>
<dbReference type="PANTHER" id="PTHR10241">
    <property type="entry name" value="LETHAL 2 GIANT LARVAE PROTEIN"/>
    <property type="match status" value="1"/>
</dbReference>
<gene>
    <name evidence="5" type="ORF">Cgig2_001633</name>
</gene>
<dbReference type="InterPro" id="IPR036322">
    <property type="entry name" value="WD40_repeat_dom_sf"/>
</dbReference>
<evidence type="ECO:0000313" key="6">
    <source>
        <dbReference type="Proteomes" id="UP001153076"/>
    </source>
</evidence>
<dbReference type="EMBL" id="JAKOGI010001089">
    <property type="protein sequence ID" value="KAJ8427822.1"/>
    <property type="molecule type" value="Genomic_DNA"/>
</dbReference>
<dbReference type="InterPro" id="IPR001680">
    <property type="entry name" value="WD40_rpt"/>
</dbReference>
<evidence type="ECO:0000256" key="2">
    <source>
        <dbReference type="ARBA" id="ARBA00022483"/>
    </source>
</evidence>
<comment type="caution">
    <text evidence="5">The sequence shown here is derived from an EMBL/GenBank/DDBJ whole genome shotgun (WGS) entry which is preliminary data.</text>
</comment>